<evidence type="ECO:0008006" key="5">
    <source>
        <dbReference type="Google" id="ProtNLM"/>
    </source>
</evidence>
<protein>
    <recommendedName>
        <fullName evidence="5">Pentatricopeptide repeat-containing protein</fullName>
    </recommendedName>
</protein>
<dbReference type="GO" id="GO:0003723">
    <property type="term" value="F:RNA binding"/>
    <property type="evidence" value="ECO:0007669"/>
    <property type="project" value="InterPro"/>
</dbReference>
<dbReference type="InterPro" id="IPR011990">
    <property type="entry name" value="TPR-like_helical_dom_sf"/>
</dbReference>
<comment type="caution">
    <text evidence="3">The sequence shown here is derived from an EMBL/GenBank/DDBJ whole genome shotgun (WGS) entry which is preliminary data.</text>
</comment>
<dbReference type="FunFam" id="1.25.40.10:FF:000344">
    <property type="entry name" value="Pentatricopeptide repeat-containing protein"/>
    <property type="match status" value="2"/>
</dbReference>
<dbReference type="PANTHER" id="PTHR47926">
    <property type="entry name" value="PENTATRICOPEPTIDE REPEAT-CONTAINING PROTEIN"/>
    <property type="match status" value="1"/>
</dbReference>
<dbReference type="FunFam" id="1.25.40.10:FF:000285">
    <property type="entry name" value="Pentatricopeptide repeat-containing protein, chloroplastic"/>
    <property type="match status" value="1"/>
</dbReference>
<accession>A0A8T2TNP3</accession>
<reference evidence="3" key="1">
    <citation type="submission" date="2021-08" db="EMBL/GenBank/DDBJ databases">
        <title>WGS assembly of Ceratopteris richardii.</title>
        <authorList>
            <person name="Marchant D.B."/>
            <person name="Chen G."/>
            <person name="Jenkins J."/>
            <person name="Shu S."/>
            <person name="Leebens-Mack J."/>
            <person name="Grimwood J."/>
            <person name="Schmutz J."/>
            <person name="Soltis P."/>
            <person name="Soltis D."/>
            <person name="Chen Z.-H."/>
        </authorList>
    </citation>
    <scope>NUCLEOTIDE SEQUENCE</scope>
    <source>
        <strain evidence="3">Whitten #5841</strain>
        <tissue evidence="3">Leaf</tissue>
    </source>
</reference>
<dbReference type="PROSITE" id="PS51375">
    <property type="entry name" value="PPR"/>
    <property type="match status" value="6"/>
</dbReference>
<feature type="repeat" description="PPR" evidence="2">
    <location>
        <begin position="214"/>
        <end position="248"/>
    </location>
</feature>
<evidence type="ECO:0000256" key="1">
    <source>
        <dbReference type="ARBA" id="ARBA00022737"/>
    </source>
</evidence>
<dbReference type="NCBIfam" id="TIGR00756">
    <property type="entry name" value="PPR"/>
    <property type="match status" value="6"/>
</dbReference>
<dbReference type="InterPro" id="IPR046960">
    <property type="entry name" value="PPR_At4g14850-like_plant"/>
</dbReference>
<name>A0A8T2TNP3_CERRI</name>
<dbReference type="FunFam" id="1.25.40.10:FF:000158">
    <property type="entry name" value="pentatricopeptide repeat-containing protein At2g33680"/>
    <property type="match status" value="1"/>
</dbReference>
<dbReference type="GO" id="GO:0009451">
    <property type="term" value="P:RNA modification"/>
    <property type="evidence" value="ECO:0007669"/>
    <property type="project" value="InterPro"/>
</dbReference>
<dbReference type="FunFam" id="1.25.40.10:FF:000031">
    <property type="entry name" value="Pentatricopeptide repeat-containing protein mitochondrial"/>
    <property type="match status" value="1"/>
</dbReference>
<dbReference type="EMBL" id="CM035416">
    <property type="protein sequence ID" value="KAH7425111.1"/>
    <property type="molecule type" value="Genomic_DNA"/>
</dbReference>
<feature type="repeat" description="PPR" evidence="2">
    <location>
        <begin position="622"/>
        <end position="656"/>
    </location>
</feature>
<dbReference type="Pfam" id="PF01535">
    <property type="entry name" value="PPR"/>
    <property type="match status" value="3"/>
</dbReference>
<dbReference type="GO" id="GO:0048731">
    <property type="term" value="P:system development"/>
    <property type="evidence" value="ECO:0007669"/>
    <property type="project" value="UniProtKB-ARBA"/>
</dbReference>
<evidence type="ECO:0000313" key="4">
    <source>
        <dbReference type="Proteomes" id="UP000825935"/>
    </source>
</evidence>
<feature type="repeat" description="PPR" evidence="2">
    <location>
        <begin position="316"/>
        <end position="350"/>
    </location>
</feature>
<gene>
    <name evidence="3" type="ORF">KP509_11G040400</name>
</gene>
<sequence>MEGRPTDWNIRTWADDIARLINAGKPQQALALYNKSNGDERALPNAHSLVSLLKACARVRDVETGLHMHVDIDARGLIEKNLFIGCSVVDMYMKCGLLHKARQLFNRLPFRNVVLWTALISGYADNRQPEKALNSFECMKLEGVVPNAVTFACCLKACSELRALIEGREIHIEIERRSLMEKEHNVGNALIDMYSKCGLIALAEEVFNKLPNQDIVSWNILIAAYADSGFGSKALQCLEKMCQEHIAPDRFTYISSLKACTSIGAVFDGQEMHAEIERCKLFEGDLSIGNALVEMYSCGGFLAKAQEVFDRLLIKDVISWTSLLSGYVEHDQGELAFECFKQMQSAEVPLDAIAFVWTLKACGSMKSITKAQEIHAEIERHGLLIEDELIGSTIVDAYVKCDLLSIAQQVFDNLPIQTLPSWNALIAGYVEDESAEEALRCFREMQLDGVPPDPVTYICILKACGSLGALSVGQDIHAEIERQGLLRTDNVLGNILLDMYSRCGILATAQELCDGLSDRSVVSWTALMRGYAEHGHGEEALQCLERMQTEGLVPNSVTFVCSLKACSGIGAKDKARGIHMEIEKRGLVGTDPVVANTLVDMYARFGTLVTAQLVFDRLPVQDVVAWTALMAGYAQIGESESVFCTYDKMLRQGVVPNAITFIVVLRACSQSGSYGLSQTYFEAMSRRFGIIPGLEHHACIIDLLGRVGHLDEAVARIDEIPVSPNCVVWHSVLSACGKSGHFKCGNQAFEQALCLDVKDAVAYALMSGVCVDGNFKNVVDRVLSHNM</sequence>
<dbReference type="OrthoDB" id="185373at2759"/>
<keyword evidence="1" id="KW-0677">Repeat</keyword>
<dbReference type="Proteomes" id="UP000825935">
    <property type="component" value="Chromosome 11"/>
</dbReference>
<dbReference type="InterPro" id="IPR002885">
    <property type="entry name" value="PPR_rpt"/>
</dbReference>
<dbReference type="Pfam" id="PF13041">
    <property type="entry name" value="PPR_2"/>
    <property type="match status" value="5"/>
</dbReference>
<keyword evidence="4" id="KW-1185">Reference proteome</keyword>
<evidence type="ECO:0000313" key="3">
    <source>
        <dbReference type="EMBL" id="KAH7425111.1"/>
    </source>
</evidence>
<dbReference type="PANTHER" id="PTHR47926:SF382">
    <property type="entry name" value="PENTACOTRIPEPTIDE-REPEAT REGION OF PRORP DOMAIN-CONTAINING PROTEIN"/>
    <property type="match status" value="1"/>
</dbReference>
<evidence type="ECO:0000256" key="2">
    <source>
        <dbReference type="PROSITE-ProRule" id="PRU00708"/>
    </source>
</evidence>
<organism evidence="3 4">
    <name type="scientific">Ceratopteris richardii</name>
    <name type="common">Triangle waterfern</name>
    <dbReference type="NCBI Taxonomy" id="49495"/>
    <lineage>
        <taxon>Eukaryota</taxon>
        <taxon>Viridiplantae</taxon>
        <taxon>Streptophyta</taxon>
        <taxon>Embryophyta</taxon>
        <taxon>Tracheophyta</taxon>
        <taxon>Polypodiopsida</taxon>
        <taxon>Polypodiidae</taxon>
        <taxon>Polypodiales</taxon>
        <taxon>Pteridineae</taxon>
        <taxon>Pteridaceae</taxon>
        <taxon>Parkerioideae</taxon>
        <taxon>Ceratopteris</taxon>
    </lineage>
</organism>
<dbReference type="Gene3D" id="1.25.40.10">
    <property type="entry name" value="Tetratricopeptide repeat domain"/>
    <property type="match status" value="6"/>
</dbReference>
<dbReference type="AlphaFoldDB" id="A0A8T2TNP3"/>
<proteinExistence type="predicted"/>
<feature type="repeat" description="PPR" evidence="2">
    <location>
        <begin position="112"/>
        <end position="146"/>
    </location>
</feature>
<feature type="repeat" description="PPR" evidence="2">
    <location>
        <begin position="418"/>
        <end position="452"/>
    </location>
</feature>
<feature type="repeat" description="PPR" evidence="2">
    <location>
        <begin position="520"/>
        <end position="554"/>
    </location>
</feature>